<evidence type="ECO:0000313" key="2">
    <source>
        <dbReference type="Proteomes" id="UP000037854"/>
    </source>
</evidence>
<evidence type="ECO:0000313" key="1">
    <source>
        <dbReference type="EMBL" id="KPH73444.1"/>
    </source>
</evidence>
<gene>
    <name evidence="1" type="ORF">AFL42_12475</name>
</gene>
<comment type="caution">
    <text evidence="1">The sequence shown here is derived from an EMBL/GenBank/DDBJ whole genome shotgun (WGS) entry which is preliminary data.</text>
</comment>
<keyword evidence="2" id="KW-1185">Reference proteome</keyword>
<sequence length="79" mass="9487">MEFNVRMNIRATTQYVQFKERLLGITLHKHMMLYERRFTSHLPIGLNPTYSLRMGVLSPNYDRKKKKVKGEIRGMKKLF</sequence>
<accession>A0ABR5MHF0</accession>
<reference evidence="1 2" key="1">
    <citation type="submission" date="2015-07" db="EMBL/GenBank/DDBJ databases">
        <title>High-quality draft genome sequence of Oceanobacillus caeni HM6, a bacillus isolated from a human feces.</title>
        <authorList>
            <person name="Kumar J."/>
            <person name="Verma M.K."/>
            <person name="Pandey R."/>
            <person name="Bhambi M."/>
            <person name="Chauhan N."/>
        </authorList>
    </citation>
    <scope>NUCLEOTIDE SEQUENCE [LARGE SCALE GENOMIC DNA]</scope>
    <source>
        <strain evidence="1 2">HM6</strain>
    </source>
</reference>
<proteinExistence type="predicted"/>
<name>A0ABR5MHF0_9BACI</name>
<dbReference type="Proteomes" id="UP000037854">
    <property type="component" value="Unassembled WGS sequence"/>
</dbReference>
<dbReference type="EMBL" id="LGTK01000047">
    <property type="protein sequence ID" value="KPH73444.1"/>
    <property type="molecule type" value="Genomic_DNA"/>
</dbReference>
<organism evidence="1 2">
    <name type="scientific">Oceanobacillus caeni</name>
    <dbReference type="NCBI Taxonomy" id="405946"/>
    <lineage>
        <taxon>Bacteria</taxon>
        <taxon>Bacillati</taxon>
        <taxon>Bacillota</taxon>
        <taxon>Bacilli</taxon>
        <taxon>Bacillales</taxon>
        <taxon>Bacillaceae</taxon>
        <taxon>Oceanobacillus</taxon>
    </lineage>
</organism>
<protein>
    <submittedName>
        <fullName evidence="1">Uncharacterized protein</fullName>
    </submittedName>
</protein>